<dbReference type="InterPro" id="IPR027417">
    <property type="entry name" value="P-loop_NTPase"/>
</dbReference>
<organism evidence="1 2">
    <name type="scientific">Vibrio kanaloae</name>
    <dbReference type="NCBI Taxonomy" id="170673"/>
    <lineage>
        <taxon>Bacteria</taxon>
        <taxon>Pseudomonadati</taxon>
        <taxon>Pseudomonadota</taxon>
        <taxon>Gammaproteobacteria</taxon>
        <taxon>Vibrionales</taxon>
        <taxon>Vibrionaceae</taxon>
        <taxon>Vibrio</taxon>
    </lineage>
</organism>
<name>A0A4V5R4Y7_9VIBR</name>
<dbReference type="Gene3D" id="3.40.50.300">
    <property type="entry name" value="P-loop containing nucleotide triphosphate hydrolases"/>
    <property type="match status" value="1"/>
</dbReference>
<protein>
    <submittedName>
        <fullName evidence="1">Uncharacterized protein</fullName>
    </submittedName>
</protein>
<gene>
    <name evidence="1" type="ORF">FCV50_11380</name>
</gene>
<accession>A0A4V5R4Y7</accession>
<dbReference type="EMBL" id="SYUV01000035">
    <property type="protein sequence ID" value="TKF31638.1"/>
    <property type="molecule type" value="Genomic_DNA"/>
</dbReference>
<dbReference type="SUPFAM" id="SSF52540">
    <property type="entry name" value="P-loop containing nucleoside triphosphate hydrolases"/>
    <property type="match status" value="1"/>
</dbReference>
<proteinExistence type="predicted"/>
<dbReference type="AlphaFoldDB" id="A0A4V5R4Y7"/>
<dbReference type="Proteomes" id="UP000307574">
    <property type="component" value="Unassembled WGS sequence"/>
</dbReference>
<comment type="caution">
    <text evidence="1">The sequence shown here is derived from an EMBL/GenBank/DDBJ whole genome shotgun (WGS) entry which is preliminary data.</text>
</comment>
<evidence type="ECO:0000313" key="1">
    <source>
        <dbReference type="EMBL" id="TKF31638.1"/>
    </source>
</evidence>
<sequence length="240" mass="26175">MAKPKKPPLRLPMPVNSNTALNAEHCVYIGTTGSGKTTAVRKLGLIPKKSQVAFFDPYQNYAGKVFQGQKVKMFTEFGAFARALVAARNKKTGFKLALVKEANADNLETFASIVWSCGDGSKPPLYVAIEELASTVETTGKLKGKSGELWRGGRQFGLIIHSMFQRTQEVPKTVSSQSPIWWVGGLSSMADATYIAKQKEHDISELVALKTAKTNNGIAQYVLFRDGIGNIERGEIDCNS</sequence>
<dbReference type="RefSeq" id="WP_136980363.1">
    <property type="nucleotide sequence ID" value="NZ_SYUV01000035.1"/>
</dbReference>
<evidence type="ECO:0000313" key="2">
    <source>
        <dbReference type="Proteomes" id="UP000307574"/>
    </source>
</evidence>
<reference evidence="1 2" key="1">
    <citation type="submission" date="2019-04" db="EMBL/GenBank/DDBJ databases">
        <title>A reverse ecology approach based on a biological definition of microbial populations.</title>
        <authorList>
            <person name="Arevalo P."/>
            <person name="Vaninsberghe D."/>
            <person name="Elsherbini J."/>
            <person name="Gore J."/>
            <person name="Polz M."/>
        </authorList>
    </citation>
    <scope>NUCLEOTIDE SEQUENCE [LARGE SCALE GENOMIC DNA]</scope>
    <source>
        <strain evidence="1 2">10N.261.46.F4</strain>
    </source>
</reference>